<protein>
    <recommendedName>
        <fullName evidence="4">phosphoglycolate phosphatase</fullName>
        <ecNumber evidence="4">3.1.3.18</ecNumber>
    </recommendedName>
</protein>
<evidence type="ECO:0000313" key="5">
    <source>
        <dbReference type="EMBL" id="HEW45605.1"/>
    </source>
</evidence>
<dbReference type="InterPro" id="IPR023214">
    <property type="entry name" value="HAD_sf"/>
</dbReference>
<dbReference type="NCBIfam" id="TIGR01549">
    <property type="entry name" value="HAD-SF-IA-v1"/>
    <property type="match status" value="1"/>
</dbReference>
<dbReference type="PANTHER" id="PTHR43434">
    <property type="entry name" value="PHOSPHOGLYCOLATE PHOSPHATASE"/>
    <property type="match status" value="1"/>
</dbReference>
<dbReference type="EC" id="3.1.3.18" evidence="4"/>
<accession>A0A7C2ZJU4</accession>
<reference evidence="5" key="1">
    <citation type="journal article" date="2020" name="mSystems">
        <title>Genome- and Community-Level Interaction Insights into Carbon Utilization and Element Cycling Functions of Hydrothermarchaeota in Hydrothermal Sediment.</title>
        <authorList>
            <person name="Zhou Z."/>
            <person name="Liu Y."/>
            <person name="Xu W."/>
            <person name="Pan J."/>
            <person name="Luo Z.H."/>
            <person name="Li M."/>
        </authorList>
    </citation>
    <scope>NUCLEOTIDE SEQUENCE [LARGE SCALE GENOMIC DNA]</scope>
    <source>
        <strain evidence="5">SpSt-132</strain>
    </source>
</reference>
<comment type="similarity">
    <text evidence="3">Belongs to the HAD-like hydrolase superfamily. CbbY/CbbZ/Gph/YieH family.</text>
</comment>
<dbReference type="Gene3D" id="1.10.150.240">
    <property type="entry name" value="Putative phosphatase, domain 2"/>
    <property type="match status" value="1"/>
</dbReference>
<keyword evidence="5" id="KW-0378">Hydrolase</keyword>
<dbReference type="Gene3D" id="3.40.50.1000">
    <property type="entry name" value="HAD superfamily/HAD-like"/>
    <property type="match status" value="1"/>
</dbReference>
<dbReference type="SUPFAM" id="SSF56784">
    <property type="entry name" value="HAD-like"/>
    <property type="match status" value="1"/>
</dbReference>
<dbReference type="GO" id="GO:0008967">
    <property type="term" value="F:phosphoglycolate phosphatase activity"/>
    <property type="evidence" value="ECO:0007669"/>
    <property type="project" value="UniProtKB-EC"/>
</dbReference>
<dbReference type="AlphaFoldDB" id="A0A7C2ZJU4"/>
<dbReference type="InterPro" id="IPR050155">
    <property type="entry name" value="HAD-like_hydrolase_sf"/>
</dbReference>
<name>A0A7C2ZJU4_9AQUI</name>
<dbReference type="InterPro" id="IPR036412">
    <property type="entry name" value="HAD-like_sf"/>
</dbReference>
<dbReference type="SFLD" id="SFLDS00003">
    <property type="entry name" value="Haloacid_Dehalogenase"/>
    <property type="match status" value="1"/>
</dbReference>
<dbReference type="GO" id="GO:0006281">
    <property type="term" value="P:DNA repair"/>
    <property type="evidence" value="ECO:0007669"/>
    <property type="project" value="TreeGrafter"/>
</dbReference>
<dbReference type="EMBL" id="DSFP01000030">
    <property type="protein sequence ID" value="HEW45605.1"/>
    <property type="molecule type" value="Genomic_DNA"/>
</dbReference>
<organism evidence="5">
    <name type="scientific">Hydrogenobacter sp</name>
    <dbReference type="NCBI Taxonomy" id="2152829"/>
    <lineage>
        <taxon>Bacteria</taxon>
        <taxon>Pseudomonadati</taxon>
        <taxon>Aquificota</taxon>
        <taxon>Aquificia</taxon>
        <taxon>Aquificales</taxon>
        <taxon>Aquificaceae</taxon>
        <taxon>Hydrogenobacter</taxon>
    </lineage>
</organism>
<dbReference type="Pfam" id="PF00702">
    <property type="entry name" value="Hydrolase"/>
    <property type="match status" value="1"/>
</dbReference>
<comment type="catalytic activity">
    <reaction evidence="1">
        <text>2-phosphoglycolate + H2O = glycolate + phosphate</text>
        <dbReference type="Rhea" id="RHEA:14369"/>
        <dbReference type="ChEBI" id="CHEBI:15377"/>
        <dbReference type="ChEBI" id="CHEBI:29805"/>
        <dbReference type="ChEBI" id="CHEBI:43474"/>
        <dbReference type="ChEBI" id="CHEBI:58033"/>
        <dbReference type="EC" id="3.1.3.18"/>
    </reaction>
</comment>
<proteinExistence type="inferred from homology"/>
<gene>
    <name evidence="5" type="ORF">ENO47_02885</name>
</gene>
<dbReference type="PANTHER" id="PTHR43434:SF1">
    <property type="entry name" value="PHOSPHOGLYCOLATE PHOSPHATASE"/>
    <property type="match status" value="1"/>
</dbReference>
<dbReference type="SFLD" id="SFLDG01129">
    <property type="entry name" value="C1.5:_HAD__Beta-PGM__Phosphata"/>
    <property type="match status" value="1"/>
</dbReference>
<sequence>MRRGIIFDVDGVIVDVSQSYHYAIKYTAEHFLKREIPLQEVVNIKFSRGINNDWLATFEVIKEFGGEAKLEDIVEVFNQFYLSLRDKERLILQRDFFERLKNLGYPLGIVTGRPREDMAYLLERFNLYPYFDFVVDEDSIPQEELRKPHPYALHFCVETLDLDAGVYVGDSIADWQMLKDYKRIYAKSFEYIHVGEKAVPEGIRPVPPEKLFEALQEALQSL</sequence>
<comment type="caution">
    <text evidence="5">The sequence shown here is derived from an EMBL/GenBank/DDBJ whole genome shotgun (WGS) entry which is preliminary data.</text>
</comment>
<dbReference type="InterPro" id="IPR006439">
    <property type="entry name" value="HAD-SF_hydro_IA"/>
</dbReference>
<evidence type="ECO:0000256" key="3">
    <source>
        <dbReference type="ARBA" id="ARBA00006171"/>
    </source>
</evidence>
<dbReference type="InterPro" id="IPR023198">
    <property type="entry name" value="PGP-like_dom2"/>
</dbReference>
<evidence type="ECO:0000256" key="4">
    <source>
        <dbReference type="ARBA" id="ARBA00013078"/>
    </source>
</evidence>
<comment type="pathway">
    <text evidence="2">Organic acid metabolism; glycolate biosynthesis; glycolate from 2-phosphoglycolate: step 1/1.</text>
</comment>
<evidence type="ECO:0000256" key="2">
    <source>
        <dbReference type="ARBA" id="ARBA00004818"/>
    </source>
</evidence>
<evidence type="ECO:0000256" key="1">
    <source>
        <dbReference type="ARBA" id="ARBA00000830"/>
    </source>
</evidence>